<dbReference type="SUPFAM" id="SSF82185">
    <property type="entry name" value="Histone H3 K4-specific methyltransferase SET7/9 N-terminal domain"/>
    <property type="match status" value="2"/>
</dbReference>
<dbReference type="Pfam" id="PF02493">
    <property type="entry name" value="MORN"/>
    <property type="match status" value="11"/>
</dbReference>
<reference evidence="4 5" key="1">
    <citation type="journal article" date="2013" name="Science">
        <title>Pandoraviruses: amoeba viruses with genomes up to 2.5 Mb reaching that of parasitic eukaryotes.</title>
        <authorList>
            <person name="Philippe N."/>
            <person name="Legendre M."/>
            <person name="Doutre G."/>
            <person name="Coute Y."/>
            <person name="Poirot O."/>
            <person name="Lescot M."/>
            <person name="Arslan D."/>
            <person name="Seltzer V."/>
            <person name="Bertaux L."/>
            <person name="Bruley C."/>
            <person name="Garin J."/>
            <person name="Claverie J.M."/>
            <person name="Abergel C."/>
        </authorList>
    </citation>
    <scope>NUCLEOTIDE SEQUENCE [LARGE SCALE GENOMIC DNA]</scope>
    <source>
        <strain evidence="4">Melbourne</strain>
    </source>
</reference>
<dbReference type="PANTHER" id="PTHR23084:SF263">
    <property type="entry name" value="MORN REPEAT-CONTAINING PROTEIN 1"/>
    <property type="match status" value="1"/>
</dbReference>
<evidence type="ECO:0000256" key="2">
    <source>
        <dbReference type="SAM" id="MobiDB-lite"/>
    </source>
</evidence>
<protein>
    <submittedName>
        <fullName evidence="4">Morn repeat domain containing protein</fullName>
    </submittedName>
</protein>
<dbReference type="PANTHER" id="PTHR23084">
    <property type="entry name" value="PHOSPHATIDYLINOSITOL-4-PHOSPHATE 5-KINASE RELATED"/>
    <property type="match status" value="1"/>
</dbReference>
<dbReference type="Proteomes" id="UP000201566">
    <property type="component" value="Segment"/>
</dbReference>
<accession>S4VQ78</accession>
<dbReference type="GeneID" id="16512128"/>
<feature type="domain" description="F-box" evidence="3">
    <location>
        <begin position="123"/>
        <end position="168"/>
    </location>
</feature>
<sequence>MIRALFSMVGSALGKETNREAGHLAGATQSSPPPLLISLRLPVLARRPSHQRWQKKGAMKRPREQRRASLGHLTPSNRKHDDGGSQGDDANNDDDDDCNGRKRRAAQKALEDGGPTDLGFAFDLLPSELVIEILAATANDVASVANLSRTSWRYRRLADDPVLWRRLYEVRFGPPLHADFAQRGKDWRWLYRARACDGRVAGTPIGEIPFTIDDAPAIYRGDLVDGVPHGYGLLLAASVAPAQTVVVAVRYEGHFSQGKYDGYGVCAWDDGSAYQGHFTGGKRHGCGTYKWSTGDQYEGTYVDGIMHGRCVATHADGGRYEGAVADGEPHGYGVRTWPDGERYEGAYVNGKQHGHGVYQWPDGRRYEGGFVDVEMHGHGVDTWPDGERYEGGYANDKRHGYGAQMWADGQRYEGDYSGGKEHGYGVYTWPDGDRYKGNFVDGNKHGFGVYTRSDGTRCEGTYVDDQPHGHGTIYHPDGSRVSGFWAAGVCVGDMTVVAHADPSNPARQCQACAFLLRHAGARRSADGPGPIRLTAETHPSGPCPFSSFAP</sequence>
<keyword evidence="1" id="KW-0677">Repeat</keyword>
<dbReference type="InterPro" id="IPR036047">
    <property type="entry name" value="F-box-like_dom_sf"/>
</dbReference>
<dbReference type="EMBL" id="KC977570">
    <property type="protein sequence ID" value="AGO82473.2"/>
    <property type="molecule type" value="Genomic_DNA"/>
</dbReference>
<feature type="region of interest" description="Disordered" evidence="2">
    <location>
        <begin position="47"/>
        <end position="100"/>
    </location>
</feature>
<evidence type="ECO:0000313" key="4">
    <source>
        <dbReference type="EMBL" id="AGO82473.2"/>
    </source>
</evidence>
<feature type="region of interest" description="Disordered" evidence="2">
    <location>
        <begin position="525"/>
        <end position="550"/>
    </location>
</feature>
<dbReference type="InterPro" id="IPR003409">
    <property type="entry name" value="MORN"/>
</dbReference>
<dbReference type="Gene3D" id="2.20.110.10">
    <property type="entry name" value="Histone H3 K4-specific methyltransferase SET7/9 N-terminal domain"/>
    <property type="match status" value="5"/>
</dbReference>
<proteinExistence type="predicted"/>
<gene>
    <name evidence="4" type="ORF">pdul_cds_422</name>
</gene>
<evidence type="ECO:0000259" key="3">
    <source>
        <dbReference type="Pfam" id="PF12937"/>
    </source>
</evidence>
<dbReference type="KEGG" id="vg:16512128"/>
<feature type="compositionally biased region" description="Basic residues" evidence="2">
    <location>
        <begin position="47"/>
        <end position="60"/>
    </location>
</feature>
<evidence type="ECO:0000256" key="1">
    <source>
        <dbReference type="ARBA" id="ARBA00022737"/>
    </source>
</evidence>
<dbReference type="Pfam" id="PF12937">
    <property type="entry name" value="F-box-like"/>
    <property type="match status" value="1"/>
</dbReference>
<evidence type="ECO:0000313" key="5">
    <source>
        <dbReference type="Proteomes" id="UP000201566"/>
    </source>
</evidence>
<dbReference type="RefSeq" id="YP_008319142.2">
    <property type="nucleotide sequence ID" value="NC_021858.1"/>
</dbReference>
<dbReference type="SUPFAM" id="SSF81383">
    <property type="entry name" value="F-box domain"/>
    <property type="match status" value="1"/>
</dbReference>
<dbReference type="InterPro" id="IPR001810">
    <property type="entry name" value="F-box_dom"/>
</dbReference>
<name>S4VQ78_9VIRU</name>
<organism evidence="4 5">
    <name type="scientific">Pandoravirus dulcis</name>
    <dbReference type="NCBI Taxonomy" id="1349409"/>
    <lineage>
        <taxon>Viruses</taxon>
        <taxon>Pandoravirus</taxon>
    </lineage>
</organism>
<dbReference type="SMART" id="SM00698">
    <property type="entry name" value="MORN"/>
    <property type="match status" value="11"/>
</dbReference>
<dbReference type="Gene3D" id="1.20.1280.50">
    <property type="match status" value="1"/>
</dbReference>